<dbReference type="OrthoDB" id="10562865at2759"/>
<evidence type="ECO:0000313" key="3">
    <source>
        <dbReference type="Proteomes" id="UP000663879"/>
    </source>
</evidence>
<gene>
    <name evidence="2" type="ORF">OXX778_LOCUS13621</name>
</gene>
<evidence type="ECO:0000313" key="2">
    <source>
        <dbReference type="EMBL" id="CAF0944726.1"/>
    </source>
</evidence>
<accession>A0A814CTV3</accession>
<proteinExistence type="predicted"/>
<dbReference type="AlphaFoldDB" id="A0A814CTV3"/>
<keyword evidence="1" id="KW-0812">Transmembrane</keyword>
<dbReference type="Proteomes" id="UP000663879">
    <property type="component" value="Unassembled WGS sequence"/>
</dbReference>
<reference evidence="2" key="1">
    <citation type="submission" date="2021-02" db="EMBL/GenBank/DDBJ databases">
        <authorList>
            <person name="Nowell W R."/>
        </authorList>
    </citation>
    <scope>NUCLEOTIDE SEQUENCE</scope>
    <source>
        <strain evidence="2">Ploen Becks lab</strain>
    </source>
</reference>
<keyword evidence="3" id="KW-1185">Reference proteome</keyword>
<feature type="transmembrane region" description="Helical" evidence="1">
    <location>
        <begin position="27"/>
        <end position="51"/>
    </location>
</feature>
<evidence type="ECO:0000256" key="1">
    <source>
        <dbReference type="SAM" id="Phobius"/>
    </source>
</evidence>
<dbReference type="EMBL" id="CAJNOC010002648">
    <property type="protein sequence ID" value="CAF0944726.1"/>
    <property type="molecule type" value="Genomic_DNA"/>
</dbReference>
<organism evidence="2 3">
    <name type="scientific">Brachionus calyciflorus</name>
    <dbReference type="NCBI Taxonomy" id="104777"/>
    <lineage>
        <taxon>Eukaryota</taxon>
        <taxon>Metazoa</taxon>
        <taxon>Spiralia</taxon>
        <taxon>Gnathifera</taxon>
        <taxon>Rotifera</taxon>
        <taxon>Eurotatoria</taxon>
        <taxon>Monogononta</taxon>
        <taxon>Pseudotrocha</taxon>
        <taxon>Ploima</taxon>
        <taxon>Brachionidae</taxon>
        <taxon>Brachionus</taxon>
    </lineage>
</organism>
<protein>
    <submittedName>
        <fullName evidence="2">Uncharacterized protein</fullName>
    </submittedName>
</protein>
<comment type="caution">
    <text evidence="2">The sequence shown here is derived from an EMBL/GenBank/DDBJ whole genome shotgun (WGS) entry which is preliminary data.</text>
</comment>
<keyword evidence="1" id="KW-0472">Membrane</keyword>
<keyword evidence="1" id="KW-1133">Transmembrane helix</keyword>
<feature type="transmembrane region" description="Helical" evidence="1">
    <location>
        <begin position="57"/>
        <end position="79"/>
    </location>
</feature>
<name>A0A814CTV3_9BILA</name>
<sequence>MNRENYSKIQRLQSIDNMLNESLPSACLILISLVNILIATGSFTIQIVSILNQTPLYFLATGIWFGIFLIFTEIISLILSNL</sequence>